<gene>
    <name evidence="1" type="ORF">PCL1606_29410</name>
</gene>
<evidence type="ECO:0000313" key="1">
    <source>
        <dbReference type="EMBL" id="AKA24392.1"/>
    </source>
</evidence>
<organism evidence="1 2">
    <name type="scientific">Pseudomonas chlororaphis</name>
    <dbReference type="NCBI Taxonomy" id="587753"/>
    <lineage>
        <taxon>Bacteria</taxon>
        <taxon>Pseudomonadati</taxon>
        <taxon>Pseudomonadota</taxon>
        <taxon>Gammaproteobacteria</taxon>
        <taxon>Pseudomonadales</taxon>
        <taxon>Pseudomonadaceae</taxon>
        <taxon>Pseudomonas</taxon>
    </lineage>
</organism>
<accession>A0A0D5Y066</accession>
<evidence type="ECO:0000313" key="2">
    <source>
        <dbReference type="Proteomes" id="UP000032748"/>
    </source>
</evidence>
<dbReference type="EMBL" id="CP011110">
    <property type="protein sequence ID" value="AKA24392.1"/>
    <property type="molecule type" value="Genomic_DNA"/>
</dbReference>
<reference evidence="1 2" key="1">
    <citation type="journal article" date="2015" name="Mol. Plant Microbe Interact.">
        <title>Comparative Genomic Analysis of Pseudomonas chlororaphis PCL1606 Reveals New Insight into Antifungal Compounds Involved in Biocontrol.</title>
        <authorList>
            <person name="Calderon C.E."/>
            <person name="Ramos C."/>
            <person name="de Vicente A."/>
            <person name="Cazorla F.M."/>
        </authorList>
    </citation>
    <scope>NUCLEOTIDE SEQUENCE [LARGE SCALE GENOMIC DNA]</scope>
    <source>
        <strain evidence="1 2">PCL1606</strain>
    </source>
</reference>
<dbReference type="AlphaFoldDB" id="A0A0D5Y066"/>
<dbReference type="Proteomes" id="UP000032748">
    <property type="component" value="Chromosome"/>
</dbReference>
<name>A0A0D5Y066_9PSED</name>
<dbReference type="PATRIC" id="fig|587753.10.peg.2931"/>
<sequence length="290" mass="32170">MNAALLCAFHIPACDRSFLLYSRNEKLGNRLARVYLGAFALEDGNVRMICASAQEWENALEVLKTLFEDVNAGRNTAAADSYHLVDLGEKEVPTSRVEAHRQLQISQQWLLRLLNRVTDGQYDVPVEDDPAHASENLAFGFELTEQPPQVSEHLMNKLTTLSTDPALAVNFSFGERGRCVSPIAERPAVAAPAQAVAIDEPGASESLKKVERNIRSIMSSLRQRKDALLAERLRLSTLERQLAERETALDLREAAMQDKDALLNAGLSQLKDIDSELDELFRGLDNATQS</sequence>
<proteinExistence type="predicted"/>
<dbReference type="KEGG" id="pcz:PCL1606_29410"/>
<protein>
    <submittedName>
        <fullName evidence="1">Uncharacterized protein</fullName>
    </submittedName>
</protein>